<dbReference type="Proteomes" id="UP000199501">
    <property type="component" value="Unassembled WGS sequence"/>
</dbReference>
<accession>A0A1G6V4F9</accession>
<dbReference type="RefSeq" id="WP_091454264.1">
    <property type="nucleotide sequence ID" value="NZ_FMZZ01000011.1"/>
</dbReference>
<feature type="signal peptide" evidence="1">
    <location>
        <begin position="1"/>
        <end position="23"/>
    </location>
</feature>
<gene>
    <name evidence="2" type="ORF">SAMN05216174_111243</name>
</gene>
<evidence type="ECO:0000256" key="1">
    <source>
        <dbReference type="SAM" id="SignalP"/>
    </source>
</evidence>
<evidence type="ECO:0000313" key="2">
    <source>
        <dbReference type="EMBL" id="SDD48540.1"/>
    </source>
</evidence>
<dbReference type="OrthoDB" id="2751008at2"/>
<evidence type="ECO:0000313" key="3">
    <source>
        <dbReference type="Proteomes" id="UP000199501"/>
    </source>
</evidence>
<keyword evidence="3" id="KW-1185">Reference proteome</keyword>
<dbReference type="AlphaFoldDB" id="A0A1G6V4F9"/>
<keyword evidence="1" id="KW-0732">Signal</keyword>
<dbReference type="STRING" id="1271860.SAMN05216174_111243"/>
<name>A0A1G6V4F9_9PSEU</name>
<proteinExistence type="predicted"/>
<feature type="chain" id="PRO_5039016721" evidence="1">
    <location>
        <begin position="24"/>
        <end position="169"/>
    </location>
</feature>
<reference evidence="3" key="1">
    <citation type="submission" date="2016-10" db="EMBL/GenBank/DDBJ databases">
        <authorList>
            <person name="Varghese N."/>
            <person name="Submissions S."/>
        </authorList>
    </citation>
    <scope>NUCLEOTIDE SEQUENCE [LARGE SCALE GENOMIC DNA]</scope>
    <source>
        <strain evidence="3">IBRC-M 10403</strain>
    </source>
</reference>
<sequence length="169" mass="18098">MATKSKMTGVLVAAAAVAVVATAGFDEAVDRVQGLFAGGTEVIGDGEYSFMVASEATSKVEKCTAQQVLQDKACDGFRIVVFDAGKLPFIARGISEAWESGSPALLTMNRSKALVNRKAACGNARFKKKFPRTSCDEYPVRHEASFYRVEVEDLHPFSVVAENVKLAAV</sequence>
<organism evidence="2 3">
    <name type="scientific">Actinokineospora iranica</name>
    <dbReference type="NCBI Taxonomy" id="1271860"/>
    <lineage>
        <taxon>Bacteria</taxon>
        <taxon>Bacillati</taxon>
        <taxon>Actinomycetota</taxon>
        <taxon>Actinomycetes</taxon>
        <taxon>Pseudonocardiales</taxon>
        <taxon>Pseudonocardiaceae</taxon>
        <taxon>Actinokineospora</taxon>
    </lineage>
</organism>
<dbReference type="EMBL" id="FMZZ01000011">
    <property type="protein sequence ID" value="SDD48540.1"/>
    <property type="molecule type" value="Genomic_DNA"/>
</dbReference>
<protein>
    <submittedName>
        <fullName evidence="2">Uncharacterized protein</fullName>
    </submittedName>
</protein>